<dbReference type="Proteomes" id="UP000588604">
    <property type="component" value="Unassembled WGS sequence"/>
</dbReference>
<accession>A0A841MJN3</accession>
<name>A0A841MJN3_9BACT</name>
<comment type="caution">
    <text evidence="1">The sequence shown here is derived from an EMBL/GenBank/DDBJ whole genome shotgun (WGS) entry which is preliminary data.</text>
</comment>
<proteinExistence type="predicted"/>
<dbReference type="EMBL" id="JACIJO010000004">
    <property type="protein sequence ID" value="MBB6328512.1"/>
    <property type="molecule type" value="Genomic_DNA"/>
</dbReference>
<organism evidence="1 2">
    <name type="scientific">Algoriphagus iocasae</name>
    <dbReference type="NCBI Taxonomy" id="1836499"/>
    <lineage>
        <taxon>Bacteria</taxon>
        <taxon>Pseudomonadati</taxon>
        <taxon>Bacteroidota</taxon>
        <taxon>Cytophagia</taxon>
        <taxon>Cytophagales</taxon>
        <taxon>Cyclobacteriaceae</taxon>
        <taxon>Algoriphagus</taxon>
    </lineage>
</organism>
<dbReference type="AlphaFoldDB" id="A0A841MJN3"/>
<evidence type="ECO:0000313" key="2">
    <source>
        <dbReference type="Proteomes" id="UP000588604"/>
    </source>
</evidence>
<protein>
    <submittedName>
        <fullName evidence="1">Putative secreted protein</fullName>
    </submittedName>
</protein>
<sequence length="136" mass="15424">MKKHLSLVALALSTILISCNEEKEYGSITDDGKMVVEESTELDHKKMAGTDSSMRLTDGRTIPVIIKSSDSIELPQELLTVIENIDDIHPDSILVKRKFEENNITYYELEFRMKEGPNQILTFDGEGKRKSTSENF</sequence>
<keyword evidence="2" id="KW-1185">Reference proteome</keyword>
<gene>
    <name evidence="1" type="ORF">FHS59_004168</name>
</gene>
<reference evidence="1 2" key="1">
    <citation type="submission" date="2020-08" db="EMBL/GenBank/DDBJ databases">
        <title>Genomic Encyclopedia of Type Strains, Phase IV (KMG-IV): sequencing the most valuable type-strain genomes for metagenomic binning, comparative biology and taxonomic classification.</title>
        <authorList>
            <person name="Goeker M."/>
        </authorList>
    </citation>
    <scope>NUCLEOTIDE SEQUENCE [LARGE SCALE GENOMIC DNA]</scope>
    <source>
        <strain evidence="1 2">DSM 102044</strain>
    </source>
</reference>
<dbReference type="PROSITE" id="PS51257">
    <property type="entry name" value="PROKAR_LIPOPROTEIN"/>
    <property type="match status" value="1"/>
</dbReference>
<evidence type="ECO:0000313" key="1">
    <source>
        <dbReference type="EMBL" id="MBB6328512.1"/>
    </source>
</evidence>
<dbReference type="RefSeq" id="WP_184497674.1">
    <property type="nucleotide sequence ID" value="NZ_JACIJO010000004.1"/>
</dbReference>